<dbReference type="EMBL" id="QTSX02000052">
    <property type="protein sequence ID" value="KAJ9089344.1"/>
    <property type="molecule type" value="Genomic_DNA"/>
</dbReference>
<comment type="caution">
    <text evidence="1">The sequence shown here is derived from an EMBL/GenBank/DDBJ whole genome shotgun (WGS) entry which is preliminary data.</text>
</comment>
<sequence length="288" mass="31421">MSTQLYSNWLSTARPKCFLPFPLPSRINLPKEYQPGLEARLRELTVDFSLEERILAESLKPQGLPSGSDNLQALDETLAEASLSESDLANQNKSTPNHISAKSSKEKQKSEEIMNNVLDQFDTLGLQTEVASEEINTHLAELFSKAVSPSNPPPYNGPSTSRNAPPVPFTMKMPTPGQQFDASFDYHTSNFLPHSPSKFQQVPYGSPSRPQYFPPTPGQNSAPSLPHPPMPLPKPIRCSSDSELSNSLISENLAQLVSMGFPESRAAAALSACGNNLDKAIEALLEDS</sequence>
<proteinExistence type="predicted"/>
<keyword evidence="2" id="KW-1185">Reference proteome</keyword>
<gene>
    <name evidence="1" type="ORF">DSO57_1013926</name>
</gene>
<evidence type="ECO:0000313" key="1">
    <source>
        <dbReference type="EMBL" id="KAJ9089344.1"/>
    </source>
</evidence>
<accession>A0ACC2UQY2</accession>
<dbReference type="Proteomes" id="UP001165960">
    <property type="component" value="Unassembled WGS sequence"/>
</dbReference>
<name>A0ACC2UQY2_9FUNG</name>
<protein>
    <submittedName>
        <fullName evidence="1">Uncharacterized protein</fullName>
    </submittedName>
</protein>
<organism evidence="1 2">
    <name type="scientific">Entomophthora muscae</name>
    <dbReference type="NCBI Taxonomy" id="34485"/>
    <lineage>
        <taxon>Eukaryota</taxon>
        <taxon>Fungi</taxon>
        <taxon>Fungi incertae sedis</taxon>
        <taxon>Zoopagomycota</taxon>
        <taxon>Entomophthoromycotina</taxon>
        <taxon>Entomophthoromycetes</taxon>
        <taxon>Entomophthorales</taxon>
        <taxon>Entomophthoraceae</taxon>
        <taxon>Entomophthora</taxon>
    </lineage>
</organism>
<reference evidence="1" key="1">
    <citation type="submission" date="2022-04" db="EMBL/GenBank/DDBJ databases">
        <title>Genome of the entomopathogenic fungus Entomophthora muscae.</title>
        <authorList>
            <person name="Elya C."/>
            <person name="Lovett B.R."/>
            <person name="Lee E."/>
            <person name="Macias A.M."/>
            <person name="Hajek A.E."/>
            <person name="De Bivort B.L."/>
            <person name="Kasson M.T."/>
            <person name="De Fine Licht H.H."/>
            <person name="Stajich J.E."/>
        </authorList>
    </citation>
    <scope>NUCLEOTIDE SEQUENCE</scope>
    <source>
        <strain evidence="1">Berkeley</strain>
    </source>
</reference>
<evidence type="ECO:0000313" key="2">
    <source>
        <dbReference type="Proteomes" id="UP001165960"/>
    </source>
</evidence>